<feature type="domain" description="PKD/Chitinase" evidence="3">
    <location>
        <begin position="1186"/>
        <end position="1273"/>
    </location>
</feature>
<feature type="domain" description="PKD/Chitinase" evidence="3">
    <location>
        <begin position="800"/>
        <end position="889"/>
    </location>
</feature>
<feature type="domain" description="PKD/Chitinase" evidence="3">
    <location>
        <begin position="705"/>
        <end position="794"/>
    </location>
</feature>
<dbReference type="Pfam" id="PF05345">
    <property type="entry name" value="He_PIG"/>
    <property type="match status" value="1"/>
</dbReference>
<organism evidence="4 5">
    <name type="scientific">Parahaliea mediterranea</name>
    <dbReference type="NCBI Taxonomy" id="651086"/>
    <lineage>
        <taxon>Bacteria</taxon>
        <taxon>Pseudomonadati</taxon>
        <taxon>Pseudomonadota</taxon>
        <taxon>Gammaproteobacteria</taxon>
        <taxon>Cellvibrionales</taxon>
        <taxon>Halieaceae</taxon>
        <taxon>Parahaliea</taxon>
    </lineage>
</organism>
<feature type="domain" description="PKD/Chitinase" evidence="3">
    <location>
        <begin position="896"/>
        <end position="983"/>
    </location>
</feature>
<name>A0A939IP18_9GAMM</name>
<evidence type="ECO:0000256" key="1">
    <source>
        <dbReference type="SAM" id="MobiDB-lite"/>
    </source>
</evidence>
<dbReference type="InterPro" id="IPR033803">
    <property type="entry name" value="CBD-like_Golvesin-Xly"/>
</dbReference>
<dbReference type="Gene3D" id="2.60.40.10">
    <property type="entry name" value="Immunoglobulins"/>
    <property type="match status" value="6"/>
</dbReference>
<dbReference type="Pfam" id="PF17957">
    <property type="entry name" value="Big_7"/>
    <property type="match status" value="5"/>
</dbReference>
<reference evidence="4" key="1">
    <citation type="submission" date="2021-02" db="EMBL/GenBank/DDBJ databases">
        <title>PHA producing bacteria isolated from coastal sediment in Guangdong, Shenzhen.</title>
        <authorList>
            <person name="Zheng W."/>
            <person name="Yu S."/>
            <person name="Huang Y."/>
        </authorList>
    </citation>
    <scope>NUCLEOTIDE SEQUENCE</scope>
    <source>
        <strain evidence="4">TN14-10</strain>
    </source>
</reference>
<dbReference type="InterPro" id="IPR013783">
    <property type="entry name" value="Ig-like_fold"/>
</dbReference>
<dbReference type="EMBL" id="JAFKCZ010000017">
    <property type="protein sequence ID" value="MBN7798708.1"/>
    <property type="molecule type" value="Genomic_DNA"/>
</dbReference>
<keyword evidence="2" id="KW-0732">Signal</keyword>
<dbReference type="Pfam" id="PF25275">
    <property type="entry name" value="Golvesin_C"/>
    <property type="match status" value="1"/>
</dbReference>
<comment type="caution">
    <text evidence="4">The sequence shown here is derived from an EMBL/GenBank/DDBJ whole genome shotgun (WGS) entry which is preliminary data.</text>
</comment>
<proteinExistence type="predicted"/>
<feature type="region of interest" description="Disordered" evidence="1">
    <location>
        <begin position="1469"/>
        <end position="1494"/>
    </location>
</feature>
<feature type="signal peptide" evidence="2">
    <location>
        <begin position="1"/>
        <end position="19"/>
    </location>
</feature>
<evidence type="ECO:0000256" key="2">
    <source>
        <dbReference type="SAM" id="SignalP"/>
    </source>
</evidence>
<dbReference type="GO" id="GO:0016020">
    <property type="term" value="C:membrane"/>
    <property type="evidence" value="ECO:0007669"/>
    <property type="project" value="InterPro"/>
</dbReference>
<feature type="chain" id="PRO_5037252213" evidence="2">
    <location>
        <begin position="20"/>
        <end position="1559"/>
    </location>
</feature>
<evidence type="ECO:0000259" key="3">
    <source>
        <dbReference type="SMART" id="SM00089"/>
    </source>
</evidence>
<feature type="domain" description="PKD/Chitinase" evidence="3">
    <location>
        <begin position="1280"/>
        <end position="1367"/>
    </location>
</feature>
<sequence length="1559" mass="165498">MKAVLRGLLVLALPPVLLADVHDRTAAAPQTDSFVVDLEALGELDAKGFHAATAYRQHGASAYLSDGAGAAELKFNTRLSSQGYYRIHAWWPQVAAPAAGELRYRISHDGGDTVVVRSQQGSAGQWNLLGEFALFSRDSVRIRVQAEVGSAVAVDAFRFEYVGTAASAPQVTTTALAIGRVGEQYRESLLARGGAGDYTWQLLAPLPAGLALDANTGEISGTPRESGVFQLMLYLRDRDGATASAELELRVEAATDGDPALSRPVPRSLARAASTTANAVSESLLDVVAAMPEGSWRKLNENLFSDVWSPAALRPLNKRSNPRPEKIIVAWSSFAWDFLGGRLFLYGGGHANYSGNDVYFWRAATRRWERASLPSEIVQDDFGNWRAIDGVFNAPSSAHTYDNSVFLPVSGQFLTYGGAAYNNGGAFMYQPDANTERPTGPYVFDPAKADGDKVGGTTGSHVQRNGPYPEIGGGEMWSNRDIYGNIAGNPPLPTNFVQGTTATTIEAGRDVVYVMARSGGTARQLYKHTIHDINDPSRDTWEQVGRYFNGFNQQGGGAYSGVLNAYVATAGTQFLYWDLSTPGEQNNNQLFVPEDASGEFESSQLYGFDYYPGGNAFYLWGGYGEVWRLEPPPVLSSSGWAIFRETSGGVPEPQKGPGTGILGKWEFAPDLNAFLALEDAQEGNIWLYKPQGWVEPSLEQNLPPQVVILGPAPGTQFSAGDTVVIEADATDQDGSIERVLFYSGALQIGQDASPPYSLAWENVPAGEHELSARAVDDAGATGVSPPVSITAVASGNQPPAVAITAPPDGDVVPEGQALTITVDASDPDGSVTSVEIYANDELLAALGAPPYSVEWLGAEPGVHMLTAVAGDNEGGSSVSLPVQVTVEAVNLPPDVVLTAPVNGASFDEGDSVSLQAEASDSDGNVARVVFFVNGVELAGDSEAPYGADWVDVRAGSYSLQARAEDDEGALSWSAPVAVQVNSADGSVEVTLQDGVGGYAGTRDTYLSRFYSSSTLGGRDRLQEDEGTYAVLLGFAIFHSEGGPVPDGAAIQSASLSLYKYSSYDHDYQWHRLLLPWSEEGASWSERLPGLPWADAGAAAPGQDYQVVADGGGGVGWSSGWLSIDVTPGVRAMSQGEANHGWRLLPVGGNGNRKRFHSRETSESPALRPRLVVRYAADGVNLPPAVTLSEPVDGAVYNEMDDIPLTALASDPDGSVARVVFYSGGVVLGEALAPPYAMLWRDAPAGTHNLRAEVIDDGGASTMSETVTVTVQSTNLAPEVSLTAPADGANYIAGDTVSLQATAADADGSVTRVVFYQDEEVLAEDTSAPYAYDWTGVPPGSYTLSARAEDDDGAQSVSAAVSITVQTDGSMVELVLQDGVSGYAGTRDTYLSRWHRGSSLGGQARLQEDEGSYAMLMQFAIFQSEGGPVPDGVTIESATLSLYKYTAYDHVYQAHPLLAPWSEEETTWDERLPGSPWAASGAAANGDDYASDPDGSGGVGWSPGWLSIDVTAGVQAISQGASNHGWRLVPVAGNGNRKRYYSRETFEDTTLRPKLHIMYR</sequence>
<evidence type="ECO:0000313" key="5">
    <source>
        <dbReference type="Proteomes" id="UP000664303"/>
    </source>
</evidence>
<gene>
    <name evidence="4" type="ORF">JYP50_19050</name>
</gene>
<dbReference type="SUPFAM" id="SSF49313">
    <property type="entry name" value="Cadherin-like"/>
    <property type="match status" value="1"/>
</dbReference>
<dbReference type="GO" id="GO:0005509">
    <property type="term" value="F:calcium ion binding"/>
    <property type="evidence" value="ECO:0007669"/>
    <property type="project" value="InterPro"/>
</dbReference>
<dbReference type="SMART" id="SM00089">
    <property type="entry name" value="PKD"/>
    <property type="match status" value="5"/>
</dbReference>
<accession>A0A939IP18</accession>
<dbReference type="InterPro" id="IPR015919">
    <property type="entry name" value="Cadherin-like_sf"/>
</dbReference>
<dbReference type="NCBIfam" id="NF033679">
    <property type="entry name" value="DNRLRE_dom"/>
    <property type="match status" value="2"/>
</dbReference>
<keyword evidence="5" id="KW-1185">Reference proteome</keyword>
<evidence type="ECO:0000313" key="4">
    <source>
        <dbReference type="EMBL" id="MBN7798708.1"/>
    </source>
</evidence>
<dbReference type="RefSeq" id="WP_206562154.1">
    <property type="nucleotide sequence ID" value="NZ_JAFKCZ010000017.1"/>
</dbReference>
<dbReference type="Proteomes" id="UP000664303">
    <property type="component" value="Unassembled WGS sequence"/>
</dbReference>
<feature type="compositionally biased region" description="Low complexity" evidence="1">
    <location>
        <begin position="1473"/>
        <end position="1487"/>
    </location>
</feature>
<protein>
    <submittedName>
        <fullName evidence="4">DNRLRE domain-containing protein</fullName>
    </submittedName>
</protein>
<dbReference type="InterPro" id="IPR022409">
    <property type="entry name" value="PKD/Chitinase_dom"/>
</dbReference>